<protein>
    <submittedName>
        <fullName evidence="2">Uncharacterized protein</fullName>
    </submittedName>
</protein>
<feature type="compositionally biased region" description="Polar residues" evidence="1">
    <location>
        <begin position="186"/>
        <end position="199"/>
    </location>
</feature>
<dbReference type="Proteomes" id="UP001174934">
    <property type="component" value="Unassembled WGS sequence"/>
</dbReference>
<feature type="region of interest" description="Disordered" evidence="1">
    <location>
        <begin position="182"/>
        <end position="214"/>
    </location>
</feature>
<proteinExistence type="predicted"/>
<gene>
    <name evidence="2" type="ORF">B0T17DRAFT_644785</name>
</gene>
<sequence length="248" mass="28335">MCQPADLTELGIYYHLNDIDLVGGRRPMSRQRPEQPPLGSSIGTKAIAMTRGRRHLVAVDNRPSRRQSDCSLRRSNAIRRPSVDSFHNHHHLNHPPSRCINSLLDQPGYFEDLPTFNWLPLPHSQALTTSNPASYYSSNHPVDPASWQSYQRHDGESSYQPQRENRIWDRPLFYEMAFPPPKHSSRPISWQNRSSGQNEGQDERQGQKTGNKLQKCATKLRSFFSRKLSPNCRKGEGSKGIRKALNGI</sequence>
<keyword evidence="3" id="KW-1185">Reference proteome</keyword>
<name>A0AA39WHU8_9PEZI</name>
<dbReference type="EMBL" id="JAULSR010000006">
    <property type="protein sequence ID" value="KAK0615684.1"/>
    <property type="molecule type" value="Genomic_DNA"/>
</dbReference>
<reference evidence="2" key="1">
    <citation type="submission" date="2023-06" db="EMBL/GenBank/DDBJ databases">
        <title>Genome-scale phylogeny and comparative genomics of the fungal order Sordariales.</title>
        <authorList>
            <consortium name="Lawrence Berkeley National Laboratory"/>
            <person name="Hensen N."/>
            <person name="Bonometti L."/>
            <person name="Westerberg I."/>
            <person name="Brannstrom I.O."/>
            <person name="Guillou S."/>
            <person name="Cros-Aarteil S."/>
            <person name="Calhoun S."/>
            <person name="Haridas S."/>
            <person name="Kuo A."/>
            <person name="Mondo S."/>
            <person name="Pangilinan J."/>
            <person name="Riley R."/>
            <person name="LaButti K."/>
            <person name="Andreopoulos B."/>
            <person name="Lipzen A."/>
            <person name="Chen C."/>
            <person name="Yanf M."/>
            <person name="Daum C."/>
            <person name="Ng V."/>
            <person name="Clum A."/>
            <person name="Steindorff A."/>
            <person name="Ohm R."/>
            <person name="Martin F."/>
            <person name="Silar P."/>
            <person name="Natvig D."/>
            <person name="Lalanne C."/>
            <person name="Gautier V."/>
            <person name="Ament-velasquez S.L."/>
            <person name="Kruys A."/>
            <person name="Hutchinson M.I."/>
            <person name="Powell A.J."/>
            <person name="Barry K."/>
            <person name="Miller A.N."/>
            <person name="Grigoriev I.V."/>
            <person name="Debuchy R."/>
            <person name="Gladieux P."/>
            <person name="Thoren M.H."/>
            <person name="Johannesson H."/>
        </authorList>
    </citation>
    <scope>NUCLEOTIDE SEQUENCE</scope>
    <source>
        <strain evidence="2">SMH3391-2</strain>
    </source>
</reference>
<evidence type="ECO:0000313" key="3">
    <source>
        <dbReference type="Proteomes" id="UP001174934"/>
    </source>
</evidence>
<organism evidence="2 3">
    <name type="scientific">Bombardia bombarda</name>
    <dbReference type="NCBI Taxonomy" id="252184"/>
    <lineage>
        <taxon>Eukaryota</taxon>
        <taxon>Fungi</taxon>
        <taxon>Dikarya</taxon>
        <taxon>Ascomycota</taxon>
        <taxon>Pezizomycotina</taxon>
        <taxon>Sordariomycetes</taxon>
        <taxon>Sordariomycetidae</taxon>
        <taxon>Sordariales</taxon>
        <taxon>Lasiosphaeriaceae</taxon>
        <taxon>Bombardia</taxon>
    </lineage>
</organism>
<accession>A0AA39WHU8</accession>
<comment type="caution">
    <text evidence="2">The sequence shown here is derived from an EMBL/GenBank/DDBJ whole genome shotgun (WGS) entry which is preliminary data.</text>
</comment>
<evidence type="ECO:0000313" key="2">
    <source>
        <dbReference type="EMBL" id="KAK0615684.1"/>
    </source>
</evidence>
<evidence type="ECO:0000256" key="1">
    <source>
        <dbReference type="SAM" id="MobiDB-lite"/>
    </source>
</evidence>
<dbReference type="AlphaFoldDB" id="A0AA39WHU8"/>